<accession>A0ABX1XV77</accession>
<keyword evidence="4" id="KW-0472">Membrane</keyword>
<protein>
    <recommendedName>
        <fullName evidence="5">Metallo-beta-lactamase domain-containing protein</fullName>
    </recommendedName>
</protein>
<keyword evidence="4" id="KW-0812">Transmembrane</keyword>
<keyword evidence="4" id="KW-1133">Transmembrane helix</keyword>
<evidence type="ECO:0000256" key="4">
    <source>
        <dbReference type="SAM" id="Phobius"/>
    </source>
</evidence>
<evidence type="ECO:0000256" key="1">
    <source>
        <dbReference type="ARBA" id="ARBA00034221"/>
    </source>
</evidence>
<dbReference type="InterPro" id="IPR001279">
    <property type="entry name" value="Metallo-B-lactamas"/>
</dbReference>
<evidence type="ECO:0000313" key="6">
    <source>
        <dbReference type="EMBL" id="NOU72189.1"/>
    </source>
</evidence>
<feature type="transmembrane region" description="Helical" evidence="4">
    <location>
        <begin position="6"/>
        <end position="31"/>
    </location>
</feature>
<evidence type="ECO:0000256" key="3">
    <source>
        <dbReference type="ARBA" id="ARBA00048505"/>
    </source>
</evidence>
<dbReference type="Proteomes" id="UP000616779">
    <property type="component" value="Unassembled WGS sequence"/>
</dbReference>
<dbReference type="Gene3D" id="3.60.15.10">
    <property type="entry name" value="Ribonuclease Z/Hydroxyacylglutathione hydrolase-like"/>
    <property type="match status" value="1"/>
</dbReference>
<dbReference type="SUPFAM" id="SSF56281">
    <property type="entry name" value="Metallo-hydrolase/oxidoreductase"/>
    <property type="match status" value="1"/>
</dbReference>
<name>A0ABX1XV77_9BACL</name>
<proteinExistence type="predicted"/>
<dbReference type="PANTHER" id="PTHR15032">
    <property type="entry name" value="N-ACYL-PHOSPHATIDYLETHANOLAMINE-HYDROLYZING PHOSPHOLIPASE D"/>
    <property type="match status" value="1"/>
</dbReference>
<reference evidence="6 7" key="1">
    <citation type="submission" date="2019-10" db="EMBL/GenBank/DDBJ databases">
        <title>Description of Paenibacillus terrestris sp. nov.</title>
        <authorList>
            <person name="Carlier A."/>
            <person name="Qi S."/>
        </authorList>
    </citation>
    <scope>NUCLEOTIDE SEQUENCE [LARGE SCALE GENOMIC DNA]</scope>
    <source>
        <strain evidence="6 7">LMG 31458</strain>
    </source>
</reference>
<comment type="catalytic activity">
    <reaction evidence="3">
        <text>3',5'-cyclic UMP + H2O = UMP + H(+)</text>
        <dbReference type="Rhea" id="RHEA:70575"/>
        <dbReference type="ChEBI" id="CHEBI:15377"/>
        <dbReference type="ChEBI" id="CHEBI:15378"/>
        <dbReference type="ChEBI" id="CHEBI:57865"/>
        <dbReference type="ChEBI" id="CHEBI:184387"/>
    </reaction>
    <physiologicalReaction direction="left-to-right" evidence="3">
        <dbReference type="Rhea" id="RHEA:70576"/>
    </physiologicalReaction>
</comment>
<keyword evidence="7" id="KW-1185">Reference proteome</keyword>
<evidence type="ECO:0000313" key="7">
    <source>
        <dbReference type="Proteomes" id="UP000616779"/>
    </source>
</evidence>
<organism evidence="6 7">
    <name type="scientific">Paenibacillus phytorum</name>
    <dbReference type="NCBI Taxonomy" id="2654977"/>
    <lineage>
        <taxon>Bacteria</taxon>
        <taxon>Bacillati</taxon>
        <taxon>Bacillota</taxon>
        <taxon>Bacilli</taxon>
        <taxon>Bacillales</taxon>
        <taxon>Paenibacillaceae</taxon>
        <taxon>Paenibacillus</taxon>
    </lineage>
</organism>
<comment type="caution">
    <text evidence="6">The sequence shown here is derived from an EMBL/GenBank/DDBJ whole genome shotgun (WGS) entry which is preliminary data.</text>
</comment>
<dbReference type="EMBL" id="WHOA01000089">
    <property type="protein sequence ID" value="NOU72189.1"/>
    <property type="molecule type" value="Genomic_DNA"/>
</dbReference>
<dbReference type="Pfam" id="PF12706">
    <property type="entry name" value="Lactamase_B_2"/>
    <property type="match status" value="1"/>
</dbReference>
<dbReference type="InterPro" id="IPR024884">
    <property type="entry name" value="NAPE-PLD"/>
</dbReference>
<evidence type="ECO:0000259" key="5">
    <source>
        <dbReference type="Pfam" id="PF12706"/>
    </source>
</evidence>
<feature type="domain" description="Metallo-beta-lactamase" evidence="5">
    <location>
        <begin position="122"/>
        <end position="316"/>
    </location>
</feature>
<sequence>MEAEKLLLILTSIVVGIVCVIVLFMNVYPVFGRRPSKEKTLAFSRSSQYLNGKFENPVPTMMNMGFMNTVGILLDFAKSSPNRRPKKQFAMGSPNLIKDLETKVTWFGHSASLLTIDGKALLLDPMLGKAPSPFPWFGKGRYSGGLPFEITQLPVIDAVILSHDHYDHLDYGTIMKIKHKVNKFFVPLGVSGHLIRWGVQPEKIEEYDWWDEFTFEGLTLACTPATHFSGRSMTDRGATLWCSWVIKGKQSSIFFSGDSGYSSHFKEIGLKYGPFDLTLMECGQYDDRWSDIHMMPEETVQAHMDVNGKLMIPIHWGAFTLALHDWTDPVERATRAAHANKVSIVTPKIGQTVIVNAADHPIETWWK</sequence>
<dbReference type="InterPro" id="IPR036866">
    <property type="entry name" value="RibonucZ/Hydroxyglut_hydro"/>
</dbReference>
<dbReference type="PANTHER" id="PTHR15032:SF4">
    <property type="entry name" value="N-ACYL-PHOSPHATIDYLETHANOLAMINE-HYDROLYZING PHOSPHOLIPASE D"/>
    <property type="match status" value="1"/>
</dbReference>
<evidence type="ECO:0000256" key="2">
    <source>
        <dbReference type="ARBA" id="ARBA00034301"/>
    </source>
</evidence>
<comment type="function">
    <text evidence="2">Counteracts the endogenous Pycsar antiviral defense system. Phosphodiesterase that enables metal-dependent hydrolysis of host cyclic nucleotide Pycsar defense signals such as cCMP and cUMP.</text>
</comment>
<dbReference type="PIRSF" id="PIRSF038896">
    <property type="entry name" value="NAPE-PLD"/>
    <property type="match status" value="1"/>
</dbReference>
<gene>
    <name evidence="6" type="ORF">GC098_12270</name>
</gene>
<comment type="catalytic activity">
    <reaction evidence="1">
        <text>3',5'-cyclic CMP + H2O = CMP + H(+)</text>
        <dbReference type="Rhea" id="RHEA:72675"/>
        <dbReference type="ChEBI" id="CHEBI:15377"/>
        <dbReference type="ChEBI" id="CHEBI:15378"/>
        <dbReference type="ChEBI" id="CHEBI:58003"/>
        <dbReference type="ChEBI" id="CHEBI:60377"/>
    </reaction>
    <physiologicalReaction direction="left-to-right" evidence="1">
        <dbReference type="Rhea" id="RHEA:72676"/>
    </physiologicalReaction>
</comment>